<evidence type="ECO:0000313" key="4">
    <source>
        <dbReference type="Proteomes" id="UP000184233"/>
    </source>
</evidence>
<dbReference type="Proteomes" id="UP000184233">
    <property type="component" value="Unassembled WGS sequence"/>
</dbReference>
<comment type="caution">
    <text evidence="3">The sequence shown here is derived from an EMBL/GenBank/DDBJ whole genome shotgun (WGS) entry which is preliminary data.</text>
</comment>
<dbReference type="SUPFAM" id="SSF52833">
    <property type="entry name" value="Thioredoxin-like"/>
    <property type="match status" value="1"/>
</dbReference>
<proteinExistence type="predicted"/>
<evidence type="ECO:0000313" key="3">
    <source>
        <dbReference type="EMBL" id="OJX59396.1"/>
    </source>
</evidence>
<gene>
    <name evidence="3" type="ORF">BGO89_02990</name>
</gene>
<dbReference type="InterPro" id="IPR017937">
    <property type="entry name" value="Thioredoxin_CS"/>
</dbReference>
<keyword evidence="1" id="KW-0676">Redox-active center</keyword>
<dbReference type="Gene3D" id="3.40.30.10">
    <property type="entry name" value="Glutaredoxin"/>
    <property type="match status" value="1"/>
</dbReference>
<organism evidence="3 4">
    <name type="scientific">Candidatus Kapaibacterium thiocyanatum</name>
    <dbReference type="NCBI Taxonomy" id="1895771"/>
    <lineage>
        <taxon>Bacteria</taxon>
        <taxon>Pseudomonadati</taxon>
        <taxon>Candidatus Kapaibacteriota</taxon>
        <taxon>Candidatus Kapaibacteriia</taxon>
        <taxon>Candidatus Kapaibacteriales</taxon>
        <taxon>Candidatus Kapaibacteriaceae</taxon>
        <taxon>Candidatus Kapaibacterium</taxon>
    </lineage>
</organism>
<dbReference type="EMBL" id="MKVH01000013">
    <property type="protein sequence ID" value="OJX59396.1"/>
    <property type="molecule type" value="Genomic_DNA"/>
</dbReference>
<dbReference type="PANTHER" id="PTHR42899">
    <property type="entry name" value="SPERMATOGENESIS-ASSOCIATED PROTEIN 20"/>
    <property type="match status" value="1"/>
</dbReference>
<dbReference type="InterPro" id="IPR004879">
    <property type="entry name" value="Ssp411-like_TRX"/>
</dbReference>
<dbReference type="STRING" id="1895771.BGO89_02990"/>
<dbReference type="AlphaFoldDB" id="A0A1M3L2Q8"/>
<evidence type="ECO:0000256" key="1">
    <source>
        <dbReference type="ARBA" id="ARBA00023284"/>
    </source>
</evidence>
<accession>A0A1M3L2Q8</accession>
<dbReference type="PANTHER" id="PTHR42899:SF1">
    <property type="entry name" value="SPERMATOGENESIS-ASSOCIATED PROTEIN 20"/>
    <property type="match status" value="1"/>
</dbReference>
<dbReference type="Pfam" id="PF03190">
    <property type="entry name" value="Thioredox_DsbH"/>
    <property type="match status" value="1"/>
</dbReference>
<feature type="domain" description="Spermatogenesis-associated protein 20-like TRX" evidence="2">
    <location>
        <begin position="25"/>
        <end position="137"/>
    </location>
</feature>
<dbReference type="InterPro" id="IPR024705">
    <property type="entry name" value="Ssp411"/>
</dbReference>
<protein>
    <recommendedName>
        <fullName evidence="2">Spermatogenesis-associated protein 20-like TRX domain-containing protein</fullName>
    </recommendedName>
</protein>
<evidence type="ECO:0000259" key="2">
    <source>
        <dbReference type="Pfam" id="PF03190"/>
    </source>
</evidence>
<sequence length="179" mass="20237">MRSVALACIVLLGVVFAMNVRVVASEDGVHWISFEEAVQRSKAEPRKILIDVYTDWCGWCKKMDKATYEDPSVAAYINATYWPVKLDAERKDTVVFNDKAFVYVKERKAHALALSLLSEKMSYPTTVFLNEDFSMIQAVPGYLDAKTMSPILAFFGEPSTTDWETFRKNFTGLPTKNGN</sequence>
<reference evidence="3 4" key="1">
    <citation type="submission" date="2016-09" db="EMBL/GenBank/DDBJ databases">
        <title>Genome-resolved meta-omics ties microbial dynamics to process performance in biotechnology for thiocyanate degradation.</title>
        <authorList>
            <person name="Kantor R.S."/>
            <person name="Huddy R.J."/>
            <person name="Iyer R."/>
            <person name="Thomas B.C."/>
            <person name="Brown C.T."/>
            <person name="Anantharaman K."/>
            <person name="Tringe S."/>
            <person name="Hettich R.L."/>
            <person name="Harrison S.T."/>
            <person name="Banfield J.F."/>
        </authorList>
    </citation>
    <scope>NUCLEOTIDE SEQUENCE [LARGE SCALE GENOMIC DNA]</scope>
    <source>
        <strain evidence="3">59-99</strain>
    </source>
</reference>
<dbReference type="InterPro" id="IPR036249">
    <property type="entry name" value="Thioredoxin-like_sf"/>
</dbReference>
<dbReference type="PROSITE" id="PS00194">
    <property type="entry name" value="THIOREDOXIN_1"/>
    <property type="match status" value="1"/>
</dbReference>
<name>A0A1M3L2Q8_9BACT</name>